<evidence type="ECO:0000313" key="6">
    <source>
        <dbReference type="EMBL" id="KAJ6438232.1"/>
    </source>
</evidence>
<reference evidence="6" key="1">
    <citation type="submission" date="2023-01" db="EMBL/GenBank/DDBJ databases">
        <title>The growth and conidiation of Purpureocillium lavendulum are regulated by nitrogen source and histone H3K14 acetylation.</title>
        <authorList>
            <person name="Tang P."/>
            <person name="Han J."/>
            <person name="Zhang C."/>
            <person name="Tang P."/>
            <person name="Qi F."/>
            <person name="Zhang K."/>
            <person name="Liang L."/>
        </authorList>
    </citation>
    <scope>NUCLEOTIDE SEQUENCE</scope>
    <source>
        <strain evidence="6">YMF1.00683</strain>
    </source>
</reference>
<feature type="transmembrane region" description="Helical" evidence="4">
    <location>
        <begin position="223"/>
        <end position="245"/>
    </location>
</feature>
<protein>
    <submittedName>
        <fullName evidence="6">Endoglucanase-1</fullName>
    </submittedName>
</protein>
<keyword evidence="4" id="KW-1133">Transmembrane helix</keyword>
<evidence type="ECO:0000313" key="7">
    <source>
        <dbReference type="Proteomes" id="UP001163105"/>
    </source>
</evidence>
<evidence type="ECO:0000256" key="1">
    <source>
        <dbReference type="ARBA" id="ARBA00004141"/>
    </source>
</evidence>
<dbReference type="Gene3D" id="1.20.1250.20">
    <property type="entry name" value="MFS general substrate transporter like domains"/>
    <property type="match status" value="1"/>
</dbReference>
<dbReference type="InterPro" id="IPR050327">
    <property type="entry name" value="Proton-linked_MCT"/>
</dbReference>
<evidence type="ECO:0000256" key="2">
    <source>
        <dbReference type="ARBA" id="ARBA00006727"/>
    </source>
</evidence>
<organism evidence="6 7">
    <name type="scientific">Purpureocillium lavendulum</name>
    <dbReference type="NCBI Taxonomy" id="1247861"/>
    <lineage>
        <taxon>Eukaryota</taxon>
        <taxon>Fungi</taxon>
        <taxon>Dikarya</taxon>
        <taxon>Ascomycota</taxon>
        <taxon>Pezizomycotina</taxon>
        <taxon>Sordariomycetes</taxon>
        <taxon>Hypocreomycetidae</taxon>
        <taxon>Hypocreales</taxon>
        <taxon>Ophiocordycipitaceae</taxon>
        <taxon>Purpureocillium</taxon>
    </lineage>
</organism>
<evidence type="ECO:0000259" key="5">
    <source>
        <dbReference type="PROSITE" id="PS50850"/>
    </source>
</evidence>
<feature type="transmembrane region" description="Helical" evidence="4">
    <location>
        <begin position="329"/>
        <end position="349"/>
    </location>
</feature>
<dbReference type="InterPro" id="IPR020846">
    <property type="entry name" value="MFS_dom"/>
</dbReference>
<feature type="domain" description="Major facilitator superfamily (MFS) profile" evidence="5">
    <location>
        <begin position="267"/>
        <end position="455"/>
    </location>
</feature>
<evidence type="ECO:0000256" key="4">
    <source>
        <dbReference type="SAM" id="Phobius"/>
    </source>
</evidence>
<feature type="transmembrane region" description="Helical" evidence="4">
    <location>
        <begin position="355"/>
        <end position="375"/>
    </location>
</feature>
<keyword evidence="4" id="KW-0812">Transmembrane</keyword>
<dbReference type="AlphaFoldDB" id="A0AB34FGN9"/>
<dbReference type="InterPro" id="IPR011701">
    <property type="entry name" value="MFS"/>
</dbReference>
<dbReference type="GO" id="GO:0016020">
    <property type="term" value="C:membrane"/>
    <property type="evidence" value="ECO:0007669"/>
    <property type="project" value="UniProtKB-SubCell"/>
</dbReference>
<evidence type="ECO:0000256" key="3">
    <source>
        <dbReference type="SAM" id="MobiDB-lite"/>
    </source>
</evidence>
<feature type="transmembrane region" description="Helical" evidence="4">
    <location>
        <begin position="86"/>
        <end position="104"/>
    </location>
</feature>
<feature type="transmembrane region" description="Helical" evidence="4">
    <location>
        <begin position="422"/>
        <end position="441"/>
    </location>
</feature>
<feature type="compositionally biased region" description="Acidic residues" evidence="3">
    <location>
        <begin position="18"/>
        <end position="27"/>
    </location>
</feature>
<comment type="subcellular location">
    <subcellularLocation>
        <location evidence="1">Membrane</location>
        <topology evidence="1">Multi-pass membrane protein</topology>
    </subcellularLocation>
</comment>
<dbReference type="PANTHER" id="PTHR11360:SF234">
    <property type="entry name" value="MFS-TYPE TRANSPORTER DBAD-RELATED"/>
    <property type="match status" value="1"/>
</dbReference>
<feature type="transmembrane region" description="Helical" evidence="4">
    <location>
        <begin position="396"/>
        <end position="416"/>
    </location>
</feature>
<keyword evidence="4" id="KW-0472">Membrane</keyword>
<feature type="transmembrane region" description="Helical" evidence="4">
    <location>
        <begin position="266"/>
        <end position="291"/>
    </location>
</feature>
<dbReference type="Pfam" id="PF07690">
    <property type="entry name" value="MFS_1"/>
    <property type="match status" value="1"/>
</dbReference>
<dbReference type="InterPro" id="IPR036259">
    <property type="entry name" value="MFS_trans_sf"/>
</dbReference>
<accession>A0AB34FGN9</accession>
<dbReference type="SUPFAM" id="SSF103473">
    <property type="entry name" value="MFS general substrate transporter"/>
    <property type="match status" value="1"/>
</dbReference>
<feature type="transmembrane region" description="Helical" evidence="4">
    <location>
        <begin position="45"/>
        <end position="66"/>
    </location>
</feature>
<feature type="transmembrane region" description="Helical" evidence="4">
    <location>
        <begin position="146"/>
        <end position="167"/>
    </location>
</feature>
<dbReference type="EMBL" id="JAQHRD010000008">
    <property type="protein sequence ID" value="KAJ6438232.1"/>
    <property type="molecule type" value="Genomic_DNA"/>
</dbReference>
<proteinExistence type="inferred from homology"/>
<dbReference type="GO" id="GO:0022857">
    <property type="term" value="F:transmembrane transporter activity"/>
    <property type="evidence" value="ECO:0007669"/>
    <property type="project" value="InterPro"/>
</dbReference>
<comment type="caution">
    <text evidence="6">The sequence shown here is derived from an EMBL/GenBank/DDBJ whole genome shotgun (WGS) entry which is preliminary data.</text>
</comment>
<feature type="transmembrane region" description="Helical" evidence="4">
    <location>
        <begin position="303"/>
        <end position="322"/>
    </location>
</feature>
<dbReference type="PROSITE" id="PS50850">
    <property type="entry name" value="MFS"/>
    <property type="match status" value="1"/>
</dbReference>
<name>A0AB34FGN9_9HYPO</name>
<dbReference type="Proteomes" id="UP001163105">
    <property type="component" value="Unassembled WGS sequence"/>
</dbReference>
<dbReference type="PANTHER" id="PTHR11360">
    <property type="entry name" value="MONOCARBOXYLATE TRANSPORTER"/>
    <property type="match status" value="1"/>
</dbReference>
<sequence>MEKSSEKLPSSASPIEDSGPEPELQDVVEEPANEPDVVPNGGSKAWIQVIGTFFIFFNTWGIINTFGAYQTYYESGELFSASSSNISWIGAVQSSLLLLCGVLTGPLYDAGYFKTLVYGGVLLINIGQMMLSLCHEYWQALLAQGFCIGIGTGIAYIPGVALLSGYFTTKLPIANGIATTGSGLGREVDELHVVEVRADGKNILTGGILYPIMFHRLLDRIGFAWTVRALGLVMIVTSIIPLLIFRPRPRPPSKRRLIDLTAFKEPAYTSFVLGAMLTSVTINIPFYYIQYYAISTGVASNELGFYFLSIMTTGSFFGRVLPNLLANRVGPFNIIFLCTLMSGCLTFAFVDNFSLAGVVASAFFFGFFSGAYVSLPPTCFVRLSPTRSVVGTRMGMGFAVAMLGNLLGAPLAGVILREKGFNAMWIFGGASSILGAFALMMSRNIQGKWKLLAML</sequence>
<comment type="similarity">
    <text evidence="2">Belongs to the major facilitator superfamily. Monocarboxylate porter (TC 2.A.1.13) family.</text>
</comment>
<keyword evidence="7" id="KW-1185">Reference proteome</keyword>
<feature type="transmembrane region" description="Helical" evidence="4">
    <location>
        <begin position="116"/>
        <end position="134"/>
    </location>
</feature>
<gene>
    <name evidence="6" type="ORF">O9K51_08823</name>
</gene>
<feature type="region of interest" description="Disordered" evidence="3">
    <location>
        <begin position="1"/>
        <end position="27"/>
    </location>
</feature>